<dbReference type="EMBL" id="FXYF01000005">
    <property type="protein sequence ID" value="SMX40591.1"/>
    <property type="molecule type" value="Genomic_DNA"/>
</dbReference>
<gene>
    <name evidence="5" type="ORF">MAA8898_02186</name>
</gene>
<dbReference type="SMART" id="SM00318">
    <property type="entry name" value="SNc"/>
    <property type="match status" value="1"/>
</dbReference>
<dbReference type="Gene3D" id="2.40.50.90">
    <property type="match status" value="1"/>
</dbReference>
<dbReference type="AlphaFoldDB" id="A0A238KCL7"/>
<evidence type="ECO:0000313" key="5">
    <source>
        <dbReference type="EMBL" id="SMX40591.1"/>
    </source>
</evidence>
<accession>A0A238KCL7</accession>
<keyword evidence="1" id="KW-0540">Nuclease</keyword>
<dbReference type="InterPro" id="IPR016071">
    <property type="entry name" value="Staphylococal_nuclease_OB-fold"/>
</dbReference>
<organism evidence="5 6">
    <name type="scientific">Maliponia aquimaris</name>
    <dbReference type="NCBI Taxonomy" id="1673631"/>
    <lineage>
        <taxon>Bacteria</taxon>
        <taxon>Pseudomonadati</taxon>
        <taxon>Pseudomonadota</taxon>
        <taxon>Alphaproteobacteria</taxon>
        <taxon>Rhodobacterales</taxon>
        <taxon>Paracoccaceae</taxon>
        <taxon>Maliponia</taxon>
    </lineage>
</organism>
<proteinExistence type="predicted"/>
<evidence type="ECO:0000256" key="2">
    <source>
        <dbReference type="ARBA" id="ARBA00022759"/>
    </source>
</evidence>
<dbReference type="InterPro" id="IPR035437">
    <property type="entry name" value="SNase_OB-fold_sf"/>
</dbReference>
<dbReference type="PROSITE" id="PS50830">
    <property type="entry name" value="TNASE_3"/>
    <property type="match status" value="1"/>
</dbReference>
<keyword evidence="6" id="KW-1185">Reference proteome</keyword>
<evidence type="ECO:0000256" key="1">
    <source>
        <dbReference type="ARBA" id="ARBA00022722"/>
    </source>
</evidence>
<evidence type="ECO:0000256" key="3">
    <source>
        <dbReference type="ARBA" id="ARBA00022801"/>
    </source>
</evidence>
<evidence type="ECO:0000259" key="4">
    <source>
        <dbReference type="PROSITE" id="PS50830"/>
    </source>
</evidence>
<dbReference type="GO" id="GO:0016787">
    <property type="term" value="F:hydrolase activity"/>
    <property type="evidence" value="ECO:0007669"/>
    <property type="project" value="UniProtKB-KW"/>
</dbReference>
<keyword evidence="2" id="KW-0255">Endonuclease</keyword>
<sequence>MRLFGIDAPEMDHPYGKQAKWAMVKLCKGHLITAEIVDEDAHGRTVARCLLPDGRDLSAELVKQGLALDWPKYSGGKYRGLETEGVRKKLWRAAVRQQGRAELWDKYPTAQQRRDNS</sequence>
<dbReference type="Pfam" id="PF00565">
    <property type="entry name" value="SNase"/>
    <property type="match status" value="1"/>
</dbReference>
<reference evidence="5 6" key="1">
    <citation type="submission" date="2017-05" db="EMBL/GenBank/DDBJ databases">
        <authorList>
            <person name="Song R."/>
            <person name="Chenine A.L."/>
            <person name="Ruprecht R.M."/>
        </authorList>
    </citation>
    <scope>NUCLEOTIDE SEQUENCE [LARGE SCALE GENOMIC DNA]</scope>
    <source>
        <strain evidence="5 6">CECT 8898</strain>
    </source>
</reference>
<dbReference type="SUPFAM" id="SSF50199">
    <property type="entry name" value="Staphylococcal nuclease"/>
    <property type="match status" value="1"/>
</dbReference>
<feature type="domain" description="TNase-like" evidence="4">
    <location>
        <begin position="1"/>
        <end position="106"/>
    </location>
</feature>
<dbReference type="GO" id="GO:0004519">
    <property type="term" value="F:endonuclease activity"/>
    <property type="evidence" value="ECO:0007669"/>
    <property type="project" value="UniProtKB-KW"/>
</dbReference>
<dbReference type="Proteomes" id="UP000207598">
    <property type="component" value="Unassembled WGS sequence"/>
</dbReference>
<name>A0A238KCL7_9RHOB</name>
<dbReference type="PANTHER" id="PTHR12302">
    <property type="entry name" value="EBNA2 BINDING PROTEIN P100"/>
    <property type="match status" value="1"/>
</dbReference>
<keyword evidence="3" id="KW-0378">Hydrolase</keyword>
<evidence type="ECO:0000313" key="6">
    <source>
        <dbReference type="Proteomes" id="UP000207598"/>
    </source>
</evidence>
<protein>
    <recommendedName>
        <fullName evidence="4">TNase-like domain-containing protein</fullName>
    </recommendedName>
</protein>
<dbReference type="PANTHER" id="PTHR12302:SF3">
    <property type="entry name" value="SERINE_THREONINE-PROTEIN KINASE 31"/>
    <property type="match status" value="1"/>
</dbReference>